<dbReference type="EMBL" id="JAWWNJ010000100">
    <property type="protein sequence ID" value="KAK6996018.1"/>
    <property type="molecule type" value="Genomic_DNA"/>
</dbReference>
<evidence type="ECO:0008006" key="3">
    <source>
        <dbReference type="Google" id="ProtNLM"/>
    </source>
</evidence>
<feature type="non-terminal residue" evidence="1">
    <location>
        <position position="391"/>
    </location>
</feature>
<evidence type="ECO:0000313" key="1">
    <source>
        <dbReference type="EMBL" id="KAK6996018.1"/>
    </source>
</evidence>
<evidence type="ECO:0000313" key="2">
    <source>
        <dbReference type="Proteomes" id="UP001362999"/>
    </source>
</evidence>
<protein>
    <recommendedName>
        <fullName evidence="3">F-box domain-containing protein</fullName>
    </recommendedName>
</protein>
<reference evidence="1 2" key="1">
    <citation type="journal article" date="2024" name="J Genomics">
        <title>Draft genome sequencing and assembly of Favolaschia claudopus CIRM-BRFM 2984 isolated from oak limbs.</title>
        <authorList>
            <person name="Navarro D."/>
            <person name="Drula E."/>
            <person name="Chaduli D."/>
            <person name="Cazenave R."/>
            <person name="Ahrendt S."/>
            <person name="Wang J."/>
            <person name="Lipzen A."/>
            <person name="Daum C."/>
            <person name="Barry K."/>
            <person name="Grigoriev I.V."/>
            <person name="Favel A."/>
            <person name="Rosso M.N."/>
            <person name="Martin F."/>
        </authorList>
    </citation>
    <scope>NUCLEOTIDE SEQUENCE [LARGE SCALE GENOMIC DNA]</scope>
    <source>
        <strain evidence="1 2">CIRM-BRFM 2984</strain>
    </source>
</reference>
<gene>
    <name evidence="1" type="ORF">R3P38DRAFT_2371104</name>
</gene>
<dbReference type="AlphaFoldDB" id="A0AAV9ZY96"/>
<dbReference type="SUPFAM" id="SSF52047">
    <property type="entry name" value="RNI-like"/>
    <property type="match status" value="1"/>
</dbReference>
<proteinExistence type="predicted"/>
<comment type="caution">
    <text evidence="1">The sequence shown here is derived from an EMBL/GenBank/DDBJ whole genome shotgun (WGS) entry which is preliminary data.</text>
</comment>
<keyword evidence="2" id="KW-1185">Reference proteome</keyword>
<dbReference type="Proteomes" id="UP001362999">
    <property type="component" value="Unassembled WGS sequence"/>
</dbReference>
<name>A0AAV9ZY96_9AGAR</name>
<sequence length="391" mass="44410">MPHILSFPTEVLDEIFYNCLPSSEPTAISTFDSTLFIHPSCTSAPLLLCQICRRWRLIAIATPRLWASLNTEFTKHSELVEIWLNRARSHPLSLRLAHPCLPDDVYAGWTPRHLPLLLPKFPQCERLHITDMCFPSGFEPLALPLLESVSFTENSDRRSNAATVMSQLLLNAPKLRQMHWHGPRFSACWPNLSHFSLKTLWFAADSHPIPLLTHVTHLHLDFHPHWQTAINPEIYLLPNVTTLFLGGYDSNLASFRLPALRHLIIGDPSCVCEDHDTGSIVHLLEHSHCTLDIFELSERAHTADFLTLLTHRAVAPSITALVISSYHLNELFERLEQDIPGTLPDVVKHLRPVDRCFHIDWTYLEAATGILASLLCAQFPLLCHLTLDDIF</sequence>
<accession>A0AAV9ZY96</accession>
<organism evidence="1 2">
    <name type="scientific">Favolaschia claudopus</name>
    <dbReference type="NCBI Taxonomy" id="2862362"/>
    <lineage>
        <taxon>Eukaryota</taxon>
        <taxon>Fungi</taxon>
        <taxon>Dikarya</taxon>
        <taxon>Basidiomycota</taxon>
        <taxon>Agaricomycotina</taxon>
        <taxon>Agaricomycetes</taxon>
        <taxon>Agaricomycetidae</taxon>
        <taxon>Agaricales</taxon>
        <taxon>Marasmiineae</taxon>
        <taxon>Mycenaceae</taxon>
        <taxon>Favolaschia</taxon>
    </lineage>
</organism>